<feature type="signal peptide" evidence="1">
    <location>
        <begin position="1"/>
        <end position="19"/>
    </location>
</feature>
<sequence>MSGSTAALLLSLAPPLATGREICSPIFASLEYWLEAGGLRGGLHAWIDDDVDLLLHRLGAAADVVEDGVDHLQGLLAVAPEGTGFAHQVQRVAEQGRDDVGELDRRQLGDVVGRAHENDEVLEDFHHVGALGNRGVGLPVVEELDQLVDEGLLVDVLAQLGHVLREGGLEGAEEHGAHDWVQAELRREDRRESGGGILGLVCRNCEMRHWE</sequence>
<evidence type="ECO:0000313" key="2">
    <source>
        <dbReference type="EMBL" id="KAK8047995.1"/>
    </source>
</evidence>
<dbReference type="Proteomes" id="UP001446871">
    <property type="component" value="Unassembled WGS sequence"/>
</dbReference>
<dbReference type="EMBL" id="JAQQWM010000009">
    <property type="protein sequence ID" value="KAK8047995.1"/>
    <property type="molecule type" value="Genomic_DNA"/>
</dbReference>
<feature type="chain" id="PRO_5046381050" evidence="1">
    <location>
        <begin position="20"/>
        <end position="211"/>
    </location>
</feature>
<proteinExistence type="predicted"/>
<reference evidence="2 3" key="1">
    <citation type="submission" date="2023-01" db="EMBL/GenBank/DDBJ databases">
        <title>Analysis of 21 Apiospora genomes using comparative genomics revels a genus with tremendous synthesis potential of carbohydrate active enzymes and secondary metabolites.</title>
        <authorList>
            <person name="Sorensen T."/>
        </authorList>
    </citation>
    <scope>NUCLEOTIDE SEQUENCE [LARGE SCALE GENOMIC DNA]</scope>
    <source>
        <strain evidence="2 3">CBS 83171</strain>
    </source>
</reference>
<keyword evidence="3" id="KW-1185">Reference proteome</keyword>
<organism evidence="2 3">
    <name type="scientific">Apiospora saccharicola</name>
    <dbReference type="NCBI Taxonomy" id="335842"/>
    <lineage>
        <taxon>Eukaryota</taxon>
        <taxon>Fungi</taxon>
        <taxon>Dikarya</taxon>
        <taxon>Ascomycota</taxon>
        <taxon>Pezizomycotina</taxon>
        <taxon>Sordariomycetes</taxon>
        <taxon>Xylariomycetidae</taxon>
        <taxon>Amphisphaeriales</taxon>
        <taxon>Apiosporaceae</taxon>
        <taxon>Apiospora</taxon>
    </lineage>
</organism>
<comment type="caution">
    <text evidence="2">The sequence shown here is derived from an EMBL/GenBank/DDBJ whole genome shotgun (WGS) entry which is preliminary data.</text>
</comment>
<protein>
    <submittedName>
        <fullName evidence="2">Uncharacterized protein</fullName>
    </submittedName>
</protein>
<gene>
    <name evidence="2" type="ORF">PG996_016059</name>
</gene>
<evidence type="ECO:0000256" key="1">
    <source>
        <dbReference type="SAM" id="SignalP"/>
    </source>
</evidence>
<keyword evidence="1" id="KW-0732">Signal</keyword>
<name>A0ABR1TMV3_9PEZI</name>
<evidence type="ECO:0000313" key="3">
    <source>
        <dbReference type="Proteomes" id="UP001446871"/>
    </source>
</evidence>
<accession>A0ABR1TMV3</accession>